<dbReference type="EMBL" id="VCQU01000003">
    <property type="protein sequence ID" value="NMN95261.1"/>
    <property type="molecule type" value="Genomic_DNA"/>
</dbReference>
<dbReference type="InterPro" id="IPR014030">
    <property type="entry name" value="Ketoacyl_synth_N"/>
</dbReference>
<accession>A0A848KA48</accession>
<evidence type="ECO:0000256" key="1">
    <source>
        <dbReference type="ARBA" id="ARBA00022679"/>
    </source>
</evidence>
<protein>
    <submittedName>
        <fullName evidence="4">Polyketide synthase</fullName>
    </submittedName>
</protein>
<dbReference type="PANTHER" id="PTHR43775:SF51">
    <property type="entry name" value="INACTIVE PHENOLPHTHIOCEROL SYNTHESIS POLYKETIDE SYNTHASE TYPE I PKS1-RELATED"/>
    <property type="match status" value="1"/>
</dbReference>
<dbReference type="PROSITE" id="PS00606">
    <property type="entry name" value="KS3_1"/>
    <property type="match status" value="1"/>
</dbReference>
<dbReference type="PROSITE" id="PS52004">
    <property type="entry name" value="KS3_2"/>
    <property type="match status" value="1"/>
</dbReference>
<dbReference type="InterPro" id="IPR020841">
    <property type="entry name" value="PKS_Beta-ketoAc_synthase_dom"/>
</dbReference>
<dbReference type="AlphaFoldDB" id="A0A848KA48"/>
<name>A0A848KA48_9NOCA</name>
<proteinExistence type="inferred from homology"/>
<evidence type="ECO:0000313" key="4">
    <source>
        <dbReference type="EMBL" id="NMN95261.1"/>
    </source>
</evidence>
<organism evidence="4 5">
    <name type="scientific">Antrihabitans stalactiti</name>
    <dbReference type="NCBI Taxonomy" id="2584121"/>
    <lineage>
        <taxon>Bacteria</taxon>
        <taxon>Bacillati</taxon>
        <taxon>Actinomycetota</taxon>
        <taxon>Actinomycetes</taxon>
        <taxon>Mycobacteriales</taxon>
        <taxon>Nocardiaceae</taxon>
        <taxon>Antrihabitans</taxon>
    </lineage>
</organism>
<dbReference type="Proteomes" id="UP000535543">
    <property type="component" value="Unassembled WGS sequence"/>
</dbReference>
<comment type="similarity">
    <text evidence="2">Belongs to the thiolase-like superfamily. Beta-ketoacyl-ACP synthases family.</text>
</comment>
<evidence type="ECO:0000313" key="5">
    <source>
        <dbReference type="Proteomes" id="UP000535543"/>
    </source>
</evidence>
<gene>
    <name evidence="4" type="ORF">FGL95_09480</name>
</gene>
<dbReference type="Pfam" id="PF02801">
    <property type="entry name" value="Ketoacyl-synt_C"/>
    <property type="match status" value="1"/>
</dbReference>
<evidence type="ECO:0000256" key="2">
    <source>
        <dbReference type="RuleBase" id="RU003694"/>
    </source>
</evidence>
<dbReference type="InterPro" id="IPR018201">
    <property type="entry name" value="Ketoacyl_synth_AS"/>
</dbReference>
<reference evidence="4 5" key="1">
    <citation type="submission" date="2019-05" db="EMBL/GenBank/DDBJ databases">
        <authorList>
            <person name="Lee S.D."/>
        </authorList>
    </citation>
    <scope>NUCLEOTIDE SEQUENCE [LARGE SCALE GENOMIC DNA]</scope>
    <source>
        <strain evidence="4 5">YC2-7</strain>
    </source>
</reference>
<dbReference type="GO" id="GO:0004315">
    <property type="term" value="F:3-oxoacyl-[acyl-carrier-protein] synthase activity"/>
    <property type="evidence" value="ECO:0007669"/>
    <property type="project" value="InterPro"/>
</dbReference>
<dbReference type="InterPro" id="IPR016039">
    <property type="entry name" value="Thiolase-like"/>
</dbReference>
<dbReference type="SMART" id="SM00825">
    <property type="entry name" value="PKS_KS"/>
    <property type="match status" value="1"/>
</dbReference>
<keyword evidence="5" id="KW-1185">Reference proteome</keyword>
<reference evidence="4 5" key="2">
    <citation type="submission" date="2020-06" db="EMBL/GenBank/DDBJ databases">
        <title>Antribacter stalactiti gen. nov., sp. nov., a new member of the family Nacardiaceae isolated from a cave.</title>
        <authorList>
            <person name="Kim I.S."/>
        </authorList>
    </citation>
    <scope>NUCLEOTIDE SEQUENCE [LARGE SCALE GENOMIC DNA]</scope>
    <source>
        <strain evidence="4 5">YC2-7</strain>
    </source>
</reference>
<dbReference type="PANTHER" id="PTHR43775">
    <property type="entry name" value="FATTY ACID SYNTHASE"/>
    <property type="match status" value="1"/>
</dbReference>
<dbReference type="CDD" id="cd00833">
    <property type="entry name" value="PKS"/>
    <property type="match status" value="1"/>
</dbReference>
<dbReference type="InterPro" id="IPR050091">
    <property type="entry name" value="PKS_NRPS_Biosynth_Enz"/>
</dbReference>
<sequence>MSSAPAAARDHIVISGMAVEAPGGVDRLESFWAVLSEGREVIGPMPRDRGWPLGELLTLGEREGWGAVPDAGGFLDSAADFDALFFGLSPREAIAMDPQQRVIMRLAWRALENAGVNPASVAGEEAGCYIGVSLSEYGPRAGSANEFTGHRISGYALGSVCGRVSHSLGLTGPSTSVDAACASSLTALHLAANAVRADECEWALAGAVCVMGSPAPFYEFAKNNALAVDGHVRSYADDASGTVWGEGGGVVVVERESRARRLGHRIYGRVLATRINHNGKGKPIIVPSAEAQERLVSKTVAASGIDPGLVTMIEGHGTATPTGDPLELTALQNTYGAAGTGPLLGSVKTNFGHAQAASGILGLLKVLVSADNGQIAPSLYADNPTTQVDWDRSSLRLATKLEHWEPTDGVRYGAMSSFGAGGSNAHAIIAMPAEKEQDNSRL</sequence>
<dbReference type="SUPFAM" id="SSF53901">
    <property type="entry name" value="Thiolase-like"/>
    <property type="match status" value="1"/>
</dbReference>
<comment type="caution">
    <text evidence="4">The sequence shown here is derived from an EMBL/GenBank/DDBJ whole genome shotgun (WGS) entry which is preliminary data.</text>
</comment>
<dbReference type="Pfam" id="PF00109">
    <property type="entry name" value="ketoacyl-synt"/>
    <property type="match status" value="1"/>
</dbReference>
<dbReference type="GO" id="GO:0004312">
    <property type="term" value="F:fatty acid synthase activity"/>
    <property type="evidence" value="ECO:0007669"/>
    <property type="project" value="TreeGrafter"/>
</dbReference>
<dbReference type="RefSeq" id="WP_169586013.1">
    <property type="nucleotide sequence ID" value="NZ_VCQU01000003.1"/>
</dbReference>
<dbReference type="InterPro" id="IPR014031">
    <property type="entry name" value="Ketoacyl_synth_C"/>
</dbReference>
<feature type="domain" description="Ketosynthase family 3 (KS3)" evidence="3">
    <location>
        <begin position="9"/>
        <end position="431"/>
    </location>
</feature>
<keyword evidence="1 2" id="KW-0808">Transferase</keyword>
<dbReference type="GO" id="GO:0006633">
    <property type="term" value="P:fatty acid biosynthetic process"/>
    <property type="evidence" value="ECO:0007669"/>
    <property type="project" value="InterPro"/>
</dbReference>
<evidence type="ECO:0000259" key="3">
    <source>
        <dbReference type="PROSITE" id="PS52004"/>
    </source>
</evidence>
<dbReference type="Gene3D" id="3.40.47.10">
    <property type="match status" value="1"/>
</dbReference>